<dbReference type="SUPFAM" id="SSF50129">
    <property type="entry name" value="GroES-like"/>
    <property type="match status" value="1"/>
</dbReference>
<name>A0ABW8MS54_9BURK</name>
<organism evidence="1 2">
    <name type="scientific">Caballeronia udeis</name>
    <dbReference type="NCBI Taxonomy" id="1232866"/>
    <lineage>
        <taxon>Bacteria</taxon>
        <taxon>Pseudomonadati</taxon>
        <taxon>Pseudomonadota</taxon>
        <taxon>Betaproteobacteria</taxon>
        <taxon>Burkholderiales</taxon>
        <taxon>Burkholderiaceae</taxon>
        <taxon>Caballeronia</taxon>
    </lineage>
</organism>
<evidence type="ECO:0000313" key="2">
    <source>
        <dbReference type="Proteomes" id="UP001620514"/>
    </source>
</evidence>
<accession>A0ABW8MS54</accession>
<dbReference type="Gene3D" id="3.90.180.10">
    <property type="entry name" value="Medium-chain alcohol dehydrogenases, catalytic domain"/>
    <property type="match status" value="2"/>
</dbReference>
<reference evidence="1 2" key="1">
    <citation type="submission" date="2024-10" db="EMBL/GenBank/DDBJ databases">
        <authorList>
            <person name="Deangelis K."/>
            <person name="Huntemann M."/>
            <person name="Clum A."/>
            <person name="Wang J."/>
            <person name="Palaniappan K."/>
            <person name="Ritter S."/>
            <person name="Chen I.-M."/>
            <person name="Stamatis D."/>
            <person name="Reddy T."/>
            <person name="O'Malley R."/>
            <person name="Daum C."/>
            <person name="Ng V."/>
            <person name="Ivanova N."/>
            <person name="Kyrpides N."/>
            <person name="Woyke T."/>
        </authorList>
    </citation>
    <scope>NUCLEOTIDE SEQUENCE [LARGE SCALE GENOMIC DNA]</scope>
    <source>
        <strain evidence="1 2">GAS97</strain>
    </source>
</reference>
<dbReference type="Pfam" id="PF13602">
    <property type="entry name" value="ADH_zinc_N_2"/>
    <property type="match status" value="1"/>
</dbReference>
<dbReference type="InterPro" id="IPR011032">
    <property type="entry name" value="GroES-like_sf"/>
</dbReference>
<dbReference type="EMBL" id="JBIYDN010000026">
    <property type="protein sequence ID" value="MFK4446548.1"/>
    <property type="molecule type" value="Genomic_DNA"/>
</dbReference>
<dbReference type="Proteomes" id="UP001620514">
    <property type="component" value="Unassembled WGS sequence"/>
</dbReference>
<sequence length="89" mass="9860">MAVSEEIQRALREQDVAKVIHVSKPGGAEYLSIDDVDVPEPGPGEVRFKVSAFHPRIDRVFSLAETVDAYRYMLSNAQCGKIVVSLIDE</sequence>
<proteinExistence type="predicted"/>
<comment type="caution">
    <text evidence="1">The sequence shown here is derived from an EMBL/GenBank/DDBJ whole genome shotgun (WGS) entry which is preliminary data.</text>
</comment>
<protein>
    <submittedName>
        <fullName evidence="1">NADPH:quinone reductase-like Zn-dependent oxidoreductase</fullName>
    </submittedName>
</protein>
<reference evidence="1 2" key="2">
    <citation type="submission" date="2024-11" db="EMBL/GenBank/DDBJ databases">
        <title>Using genomics to understand microbial adaptation to soil warming.</title>
        <authorList>
            <person name="Deangelis K.M. PhD."/>
        </authorList>
    </citation>
    <scope>NUCLEOTIDE SEQUENCE [LARGE SCALE GENOMIC DNA]</scope>
    <source>
        <strain evidence="1 2">GAS97</strain>
    </source>
</reference>
<dbReference type="RefSeq" id="WP_404611460.1">
    <property type="nucleotide sequence ID" value="NZ_JBIYDN010000026.1"/>
</dbReference>
<evidence type="ECO:0000313" key="1">
    <source>
        <dbReference type="EMBL" id="MFK4446548.1"/>
    </source>
</evidence>
<keyword evidence="2" id="KW-1185">Reference proteome</keyword>
<gene>
    <name evidence="1" type="ORF">ABH943_006580</name>
</gene>